<dbReference type="InterPro" id="IPR036390">
    <property type="entry name" value="WH_DNA-bd_sf"/>
</dbReference>
<evidence type="ECO:0000313" key="2">
    <source>
        <dbReference type="EMBL" id="ENN95954.1"/>
    </source>
</evidence>
<name>N6UUD3_9EURY</name>
<gene>
    <name evidence="2" type="ORF">J422_04910</name>
</gene>
<dbReference type="STRING" id="1069083.GCA_000371805_00509"/>
<keyword evidence="3" id="KW-1185">Reference proteome</keyword>
<protein>
    <recommendedName>
        <fullName evidence="1">HTH crp-type domain-containing protein</fullName>
    </recommendedName>
</protein>
<dbReference type="InterPro" id="IPR012318">
    <property type="entry name" value="HTH_CRP"/>
</dbReference>
<dbReference type="RefSeq" id="WP_004592079.1">
    <property type="nucleotide sequence ID" value="NZ_APMM01000031.1"/>
</dbReference>
<evidence type="ECO:0000259" key="1">
    <source>
        <dbReference type="SMART" id="SM00419"/>
    </source>
</evidence>
<dbReference type="Proteomes" id="UP000053695">
    <property type="component" value="Unassembled WGS sequence"/>
</dbReference>
<dbReference type="GO" id="GO:0006355">
    <property type="term" value="P:regulation of DNA-templated transcription"/>
    <property type="evidence" value="ECO:0007669"/>
    <property type="project" value="InterPro"/>
</dbReference>
<reference evidence="2 3" key="1">
    <citation type="journal article" date="2013" name="Genome Announc.">
        <title>Draft Genome Sequence of a Highly Flagellated, Fast-Swimming Archaeon, Methanocaldococcus villosus Strain KIN24-T80 (DSM 22612).</title>
        <authorList>
            <person name="Thennarasu S."/>
            <person name="Polireddy D."/>
            <person name="Antony A."/>
            <person name="Yada M.R."/>
            <person name="Algarawi S."/>
            <person name="Sivakumar N."/>
        </authorList>
    </citation>
    <scope>NUCLEOTIDE SEQUENCE [LARGE SCALE GENOMIC DNA]</scope>
    <source>
        <strain evidence="2 3">KIN24-T80</strain>
    </source>
</reference>
<evidence type="ECO:0000313" key="3">
    <source>
        <dbReference type="Proteomes" id="UP000053695"/>
    </source>
</evidence>
<organism evidence="2 3">
    <name type="scientific">Methanocaldococcus villosus KIN24-T80</name>
    <dbReference type="NCBI Taxonomy" id="1069083"/>
    <lineage>
        <taxon>Archaea</taxon>
        <taxon>Methanobacteriati</taxon>
        <taxon>Methanobacteriota</taxon>
        <taxon>Methanomada group</taxon>
        <taxon>Methanococci</taxon>
        <taxon>Methanococcales</taxon>
        <taxon>Methanocaldococcaceae</taxon>
        <taxon>Methanocaldococcus</taxon>
    </lineage>
</organism>
<dbReference type="SUPFAM" id="SSF46785">
    <property type="entry name" value="Winged helix' DNA-binding domain"/>
    <property type="match status" value="1"/>
</dbReference>
<dbReference type="AlphaFoldDB" id="N6UUD3"/>
<dbReference type="PANTHER" id="PTHR43704:SF2">
    <property type="entry name" value="HTH CRP-TYPE DOMAIN-CONTAINING PROTEIN"/>
    <property type="match status" value="1"/>
</dbReference>
<dbReference type="PANTHER" id="PTHR43704">
    <property type="entry name" value="BSR5907 PROTEIN"/>
    <property type="match status" value="1"/>
</dbReference>
<proteinExistence type="predicted"/>
<dbReference type="SMART" id="SM00419">
    <property type="entry name" value="HTH_CRP"/>
    <property type="match status" value="1"/>
</dbReference>
<dbReference type="Pfam" id="PF13412">
    <property type="entry name" value="HTH_24"/>
    <property type="match status" value="1"/>
</dbReference>
<dbReference type="EMBL" id="APMM01000031">
    <property type="protein sequence ID" value="ENN95954.1"/>
    <property type="molecule type" value="Genomic_DNA"/>
</dbReference>
<comment type="caution">
    <text evidence="2">The sequence shown here is derived from an EMBL/GenBank/DDBJ whole genome shotgun (WGS) entry which is preliminary data.</text>
</comment>
<dbReference type="GO" id="GO:0003677">
    <property type="term" value="F:DNA binding"/>
    <property type="evidence" value="ECO:0007669"/>
    <property type="project" value="InterPro"/>
</dbReference>
<dbReference type="PATRIC" id="fig|1069083.5.peg.962"/>
<feature type="domain" description="HTH crp-type" evidence="1">
    <location>
        <begin position="14"/>
        <end position="63"/>
    </location>
</feature>
<dbReference type="Gene3D" id="1.10.10.10">
    <property type="entry name" value="Winged helix-like DNA-binding domain superfamily/Winged helix DNA-binding domain"/>
    <property type="match status" value="1"/>
</dbReference>
<dbReference type="OrthoDB" id="56502at2157"/>
<dbReference type="InterPro" id="IPR036388">
    <property type="entry name" value="WH-like_DNA-bd_sf"/>
</dbReference>
<dbReference type="InterPro" id="IPR057161">
    <property type="entry name" value="DUF7839"/>
</dbReference>
<dbReference type="PIRSF" id="PIRSF004955">
    <property type="entry name" value="HTH_arch"/>
    <property type="match status" value="1"/>
</dbReference>
<sequence length="260" mass="29664">MKKRNITELQILAEILRKQPYVKQKEIADNLDITVQAVSEHIRNLLKKGYIRSRGRGEYVITEKGIRRLKSWIKEFSSYLEEINSAIYRYKDIWPAIAEEDLNEGDEVYLHMKDGLLHATKKKVGEARAKILHGGKAGEDVAITEIRGIIDIPKSKVIIFKIPPETFGGSRNVDYEKIKEMLNKMENYVTATMGTVGYVVAKKLNLNPDIRFAVIEGIVNACNRGCNVIAFITGKMAERVIKRLNDEKINYIIIDVSRNV</sequence>
<dbReference type="Pfam" id="PF25211">
    <property type="entry name" value="DUF7839"/>
    <property type="match status" value="1"/>
</dbReference>
<accession>N6UUD3</accession>
<dbReference type="InterPro" id="IPR012015">
    <property type="entry name" value="UCP_HTH_arc"/>
</dbReference>
<dbReference type="CDD" id="cd00092">
    <property type="entry name" value="HTH_CRP"/>
    <property type="match status" value="1"/>
</dbReference>